<keyword evidence="3" id="KW-1185">Reference proteome</keyword>
<dbReference type="EMBL" id="KV427608">
    <property type="protein sequence ID" value="KZT10796.1"/>
    <property type="molecule type" value="Genomic_DNA"/>
</dbReference>
<keyword evidence="1" id="KW-0812">Transmembrane</keyword>
<dbReference type="SUPFAM" id="SSF52833">
    <property type="entry name" value="Thioredoxin-like"/>
    <property type="match status" value="1"/>
</dbReference>
<accession>A0A165GTM0</accession>
<dbReference type="GO" id="GO:0034599">
    <property type="term" value="P:cellular response to oxidative stress"/>
    <property type="evidence" value="ECO:0007669"/>
    <property type="project" value="TreeGrafter"/>
</dbReference>
<dbReference type="PANTHER" id="PTHR45694:SF5">
    <property type="entry name" value="GLUTAREDOXIN 2"/>
    <property type="match status" value="1"/>
</dbReference>
<dbReference type="RefSeq" id="XP_040768536.1">
    <property type="nucleotide sequence ID" value="XM_040903797.1"/>
</dbReference>
<reference evidence="2 3" key="1">
    <citation type="journal article" date="2016" name="Mol. Biol. Evol.">
        <title>Comparative Genomics of Early-Diverging Mushroom-Forming Fungi Provides Insights into the Origins of Lignocellulose Decay Capabilities.</title>
        <authorList>
            <person name="Nagy L.G."/>
            <person name="Riley R."/>
            <person name="Tritt A."/>
            <person name="Adam C."/>
            <person name="Daum C."/>
            <person name="Floudas D."/>
            <person name="Sun H."/>
            <person name="Yadav J.S."/>
            <person name="Pangilinan J."/>
            <person name="Larsson K.H."/>
            <person name="Matsuura K."/>
            <person name="Barry K."/>
            <person name="Labutti K."/>
            <person name="Kuo R."/>
            <person name="Ohm R.A."/>
            <person name="Bhattacharya S.S."/>
            <person name="Shirouzu T."/>
            <person name="Yoshinaga Y."/>
            <person name="Martin F.M."/>
            <person name="Grigoriev I.V."/>
            <person name="Hibbett D.S."/>
        </authorList>
    </citation>
    <scope>NUCLEOTIDE SEQUENCE [LARGE SCALE GENOMIC DNA]</scope>
    <source>
        <strain evidence="2 3">93-53</strain>
    </source>
</reference>
<keyword evidence="1" id="KW-0472">Membrane</keyword>
<organism evidence="2 3">
    <name type="scientific">Laetiporus sulphureus 93-53</name>
    <dbReference type="NCBI Taxonomy" id="1314785"/>
    <lineage>
        <taxon>Eukaryota</taxon>
        <taxon>Fungi</taxon>
        <taxon>Dikarya</taxon>
        <taxon>Basidiomycota</taxon>
        <taxon>Agaricomycotina</taxon>
        <taxon>Agaricomycetes</taxon>
        <taxon>Polyporales</taxon>
        <taxon>Laetiporus</taxon>
    </lineage>
</organism>
<dbReference type="Proteomes" id="UP000076871">
    <property type="component" value="Unassembled WGS sequence"/>
</dbReference>
<dbReference type="PANTHER" id="PTHR45694">
    <property type="entry name" value="GLUTAREDOXIN 2"/>
    <property type="match status" value="1"/>
</dbReference>
<dbReference type="InParanoid" id="A0A165GTM0"/>
<dbReference type="STRING" id="1314785.A0A165GTM0"/>
<feature type="transmembrane region" description="Helical" evidence="1">
    <location>
        <begin position="33"/>
        <end position="54"/>
    </location>
</feature>
<name>A0A165GTM0_9APHY</name>
<dbReference type="GO" id="GO:0005801">
    <property type="term" value="C:cis-Golgi network"/>
    <property type="evidence" value="ECO:0007669"/>
    <property type="project" value="TreeGrafter"/>
</dbReference>
<dbReference type="GeneID" id="63820827"/>
<protein>
    <submittedName>
        <fullName evidence="2">Uncharacterized protein</fullName>
    </submittedName>
</protein>
<evidence type="ECO:0000313" key="3">
    <source>
        <dbReference type="Proteomes" id="UP000076871"/>
    </source>
</evidence>
<gene>
    <name evidence="2" type="ORF">LAESUDRAFT_643614</name>
</gene>
<dbReference type="GO" id="GO:0015038">
    <property type="term" value="F:glutathione disulfide oxidoreductase activity"/>
    <property type="evidence" value="ECO:0007669"/>
    <property type="project" value="TreeGrafter"/>
</dbReference>
<dbReference type="GO" id="GO:0005796">
    <property type="term" value="C:Golgi lumen"/>
    <property type="evidence" value="ECO:0007669"/>
    <property type="project" value="TreeGrafter"/>
</dbReference>
<evidence type="ECO:0000313" key="2">
    <source>
        <dbReference type="EMBL" id="KZT10796.1"/>
    </source>
</evidence>
<sequence length="275" mass="30454">MGSPHLDSPPLTPPAYALAAFPVAFASRKPRSYWYRTTFLALFVLVILSVYVLLVAQPSLTPIPVFDAEGRKGSRLSPDAFRLATLRHSYSNSMKSSPAGDAKAGRPQLTLNQTEELAAVSGFLASLPQNVIPSSVDPSQPIDPQLVLDFDTRSENAGEEVQRVVNEVWARNPVMLYSKFYSPISREIKQMLSDLYLRPAPTIIEVDQRSDESVLAPLLFRLTSRNELPILIIGGRPLGGTIEELRYLRKKGEFQRMITAAGGEVYGSRKKPKKL</sequence>
<proteinExistence type="predicted"/>
<evidence type="ECO:0000256" key="1">
    <source>
        <dbReference type="SAM" id="Phobius"/>
    </source>
</evidence>
<keyword evidence="1" id="KW-1133">Transmembrane helix</keyword>
<dbReference type="PROSITE" id="PS51354">
    <property type="entry name" value="GLUTAREDOXIN_2"/>
    <property type="match status" value="1"/>
</dbReference>
<dbReference type="OrthoDB" id="423313at2759"/>
<dbReference type="InterPro" id="IPR036249">
    <property type="entry name" value="Thioredoxin-like_sf"/>
</dbReference>
<dbReference type="Gene3D" id="3.40.30.10">
    <property type="entry name" value="Glutaredoxin"/>
    <property type="match status" value="1"/>
</dbReference>
<dbReference type="AlphaFoldDB" id="A0A165GTM0"/>
<dbReference type="GO" id="GO:0000324">
    <property type="term" value="C:fungal-type vacuole"/>
    <property type="evidence" value="ECO:0007669"/>
    <property type="project" value="TreeGrafter"/>
</dbReference>